<proteinExistence type="predicted"/>
<dbReference type="PATRIC" id="fig|38307.3.peg.1812"/>
<dbReference type="EMBL" id="LUTU01000007">
    <property type="protein sequence ID" value="OAJ67714.1"/>
    <property type="molecule type" value="Genomic_DNA"/>
</dbReference>
<gene>
    <name evidence="1" type="ORF">A0123_01756</name>
</gene>
<protein>
    <submittedName>
        <fullName evidence="1">Transposase</fullName>
    </submittedName>
</protein>
<evidence type="ECO:0000313" key="2">
    <source>
        <dbReference type="Proteomes" id="UP000077786"/>
    </source>
</evidence>
<comment type="caution">
    <text evidence="1">The sequence shown here is derived from an EMBL/GenBank/DDBJ whole genome shotgun (WGS) entry which is preliminary data.</text>
</comment>
<organism evidence="1 2">
    <name type="scientific">Gluconobacter cerinus</name>
    <dbReference type="NCBI Taxonomy" id="38307"/>
    <lineage>
        <taxon>Bacteria</taxon>
        <taxon>Pseudomonadati</taxon>
        <taxon>Pseudomonadota</taxon>
        <taxon>Alphaproteobacteria</taxon>
        <taxon>Acetobacterales</taxon>
        <taxon>Acetobacteraceae</taxon>
        <taxon>Gluconobacter</taxon>
    </lineage>
</organism>
<reference evidence="1 2" key="1">
    <citation type="submission" date="2016-03" db="EMBL/GenBank/DDBJ databases">
        <title>Draft genome sequence of Gluconobacter cerinus strain CECT 9110.</title>
        <authorList>
            <person name="Sainz F."/>
            <person name="Mas A."/>
            <person name="Torija M.J."/>
        </authorList>
    </citation>
    <scope>NUCLEOTIDE SEQUENCE [LARGE SCALE GENOMIC DNA]</scope>
    <source>
        <strain evidence="1 2">CECT 9110</strain>
    </source>
</reference>
<dbReference type="AlphaFoldDB" id="A0A1B6VKJ1"/>
<accession>A0A1B6VKJ1</accession>
<evidence type="ECO:0000313" key="1">
    <source>
        <dbReference type="EMBL" id="OAJ67714.1"/>
    </source>
</evidence>
<name>A0A1B6VKJ1_9PROT</name>
<sequence length="101" mass="11566">MGATERLFDRFEATLRNANYLPMSDQILDATLVAAPKQRNANEEMADIRAGRIHQDWQGKLSKLCHKNRHASWTLKFTKGKRQEDGTILSTDLALPFFGYK</sequence>
<dbReference type="Proteomes" id="UP000077786">
    <property type="component" value="Unassembled WGS sequence"/>
</dbReference>